<evidence type="ECO:0000256" key="8">
    <source>
        <dbReference type="ARBA" id="ARBA00037998"/>
    </source>
</evidence>
<evidence type="ECO:0000256" key="6">
    <source>
        <dbReference type="ARBA" id="ARBA00022989"/>
    </source>
</evidence>
<feature type="transmembrane region" description="Helical" evidence="9">
    <location>
        <begin position="123"/>
        <end position="144"/>
    </location>
</feature>
<keyword evidence="6 9" id="KW-1133">Transmembrane helix</keyword>
<evidence type="ECO:0000256" key="5">
    <source>
        <dbReference type="ARBA" id="ARBA00022970"/>
    </source>
</evidence>
<evidence type="ECO:0000256" key="4">
    <source>
        <dbReference type="ARBA" id="ARBA00022692"/>
    </source>
</evidence>
<name>A0A1D3TV24_9FIRM</name>
<feature type="transmembrane region" description="Helical" evidence="9">
    <location>
        <begin position="164"/>
        <end position="188"/>
    </location>
</feature>
<proteinExistence type="inferred from homology"/>
<feature type="transmembrane region" description="Helical" evidence="9">
    <location>
        <begin position="294"/>
        <end position="313"/>
    </location>
</feature>
<keyword evidence="7 9" id="KW-0472">Membrane</keyword>
<sequence>MLNEEMQVIFIFIERKRHDEFFDIFIVQGDYMNLSAYINIIFNGICIGGLYGLTSSAWSFQCGALKFANFAYGASLMATMYLTYFGIREWNIPAFIVMPLILIFNFGLGMLMRKVLLKNENRGTQIITTMALNLIIINLVTFVFTGFPRDMALLEKRLYITETISIGATQFTAFCLSAVILIGFNTFLKKTWTGRAIRSVVQNRDAATLMGIQSEKILDQAFALSYLLIGISGMLLITMFQAEPNYGNYIQTIAFVVCVSAGLGSLSGAFGTGILVGVISALIQTLLGSQWNDIVLFGLFIVILLVRPNGIFVSKKNVAKTF</sequence>
<dbReference type="InterPro" id="IPR052157">
    <property type="entry name" value="BCAA_transport_permease"/>
</dbReference>
<dbReference type="GO" id="GO:0006865">
    <property type="term" value="P:amino acid transport"/>
    <property type="evidence" value="ECO:0007669"/>
    <property type="project" value="UniProtKB-KW"/>
</dbReference>
<dbReference type="PANTHER" id="PTHR11795:SF445">
    <property type="entry name" value="AMINO ACID ABC TRANSPORTER PERMEASE PROTEIN"/>
    <property type="match status" value="1"/>
</dbReference>
<dbReference type="PANTHER" id="PTHR11795">
    <property type="entry name" value="BRANCHED-CHAIN AMINO ACID TRANSPORT SYSTEM PERMEASE PROTEIN LIVH"/>
    <property type="match status" value="1"/>
</dbReference>
<dbReference type="STRING" id="1619234.SAMN05421730_101554"/>
<evidence type="ECO:0000256" key="2">
    <source>
        <dbReference type="ARBA" id="ARBA00022448"/>
    </source>
</evidence>
<feature type="transmembrane region" description="Helical" evidence="9">
    <location>
        <begin position="90"/>
        <end position="111"/>
    </location>
</feature>
<dbReference type="EMBL" id="FMKA01000015">
    <property type="protein sequence ID" value="SCP97981.1"/>
    <property type="molecule type" value="Genomic_DNA"/>
</dbReference>
<dbReference type="AlphaFoldDB" id="A0A1D3TV24"/>
<feature type="transmembrane region" description="Helical" evidence="9">
    <location>
        <begin position="221"/>
        <end position="241"/>
    </location>
</feature>
<dbReference type="GO" id="GO:0005886">
    <property type="term" value="C:plasma membrane"/>
    <property type="evidence" value="ECO:0007669"/>
    <property type="project" value="UniProtKB-SubCell"/>
</dbReference>
<feature type="transmembrane region" description="Helical" evidence="9">
    <location>
        <begin position="34"/>
        <end position="53"/>
    </location>
</feature>
<dbReference type="OrthoDB" id="9807115at2"/>
<evidence type="ECO:0000256" key="1">
    <source>
        <dbReference type="ARBA" id="ARBA00004651"/>
    </source>
</evidence>
<gene>
    <name evidence="10" type="ORF">SAMN05421730_101554</name>
</gene>
<comment type="subcellular location">
    <subcellularLocation>
        <location evidence="1">Cell membrane</location>
        <topology evidence="1">Multi-pass membrane protein</topology>
    </subcellularLocation>
</comment>
<dbReference type="GO" id="GO:0022857">
    <property type="term" value="F:transmembrane transporter activity"/>
    <property type="evidence" value="ECO:0007669"/>
    <property type="project" value="InterPro"/>
</dbReference>
<keyword evidence="4 9" id="KW-0812">Transmembrane</keyword>
<evidence type="ECO:0000256" key="7">
    <source>
        <dbReference type="ARBA" id="ARBA00023136"/>
    </source>
</evidence>
<accession>A0A1D3TV24</accession>
<keyword evidence="3" id="KW-1003">Cell membrane</keyword>
<feature type="transmembrane region" description="Helical" evidence="9">
    <location>
        <begin position="253"/>
        <end position="282"/>
    </location>
</feature>
<evidence type="ECO:0000313" key="11">
    <source>
        <dbReference type="Proteomes" id="UP000199315"/>
    </source>
</evidence>
<evidence type="ECO:0000256" key="3">
    <source>
        <dbReference type="ARBA" id="ARBA00022475"/>
    </source>
</evidence>
<protein>
    <submittedName>
        <fullName evidence="10">Branched-chain amino acid transport system permease protein</fullName>
    </submittedName>
</protein>
<dbReference type="Pfam" id="PF02653">
    <property type="entry name" value="BPD_transp_2"/>
    <property type="match status" value="1"/>
</dbReference>
<reference evidence="10 11" key="1">
    <citation type="submission" date="2016-09" db="EMBL/GenBank/DDBJ databases">
        <authorList>
            <person name="Capua I."/>
            <person name="De Benedictis P."/>
            <person name="Joannis T."/>
            <person name="Lombin L.H."/>
            <person name="Cattoli G."/>
        </authorList>
    </citation>
    <scope>NUCLEOTIDE SEQUENCE [LARGE SCALE GENOMIC DNA]</scope>
    <source>
        <strain evidence="10 11">GluBS11</strain>
    </source>
</reference>
<dbReference type="Proteomes" id="UP000199315">
    <property type="component" value="Unassembled WGS sequence"/>
</dbReference>
<dbReference type="CDD" id="cd06582">
    <property type="entry name" value="TM_PBP1_LivH_like"/>
    <property type="match status" value="1"/>
</dbReference>
<dbReference type="InterPro" id="IPR001851">
    <property type="entry name" value="ABC_transp_permease"/>
</dbReference>
<organism evidence="10 11">
    <name type="scientific">Anaerobium acetethylicum</name>
    <dbReference type="NCBI Taxonomy" id="1619234"/>
    <lineage>
        <taxon>Bacteria</taxon>
        <taxon>Bacillati</taxon>
        <taxon>Bacillota</taxon>
        <taxon>Clostridia</taxon>
        <taxon>Lachnospirales</taxon>
        <taxon>Lachnospiraceae</taxon>
        <taxon>Anaerobium</taxon>
    </lineage>
</organism>
<keyword evidence="2" id="KW-0813">Transport</keyword>
<keyword evidence="5" id="KW-0029">Amino-acid transport</keyword>
<comment type="similarity">
    <text evidence="8">Belongs to the binding-protein-dependent transport system permease family. LivHM subfamily.</text>
</comment>
<evidence type="ECO:0000313" key="10">
    <source>
        <dbReference type="EMBL" id="SCP97981.1"/>
    </source>
</evidence>
<keyword evidence="11" id="KW-1185">Reference proteome</keyword>
<feature type="transmembrane region" description="Helical" evidence="9">
    <location>
        <begin position="65"/>
        <end position="84"/>
    </location>
</feature>
<evidence type="ECO:0000256" key="9">
    <source>
        <dbReference type="SAM" id="Phobius"/>
    </source>
</evidence>